<evidence type="ECO:0000313" key="2">
    <source>
        <dbReference type="EMBL" id="KAB3520021.1"/>
    </source>
</evidence>
<dbReference type="Proteomes" id="UP000436181">
    <property type="component" value="Unassembled WGS sequence"/>
</dbReference>
<gene>
    <name evidence="2" type="ORF">F8377_08140</name>
</gene>
<evidence type="ECO:0008006" key="4">
    <source>
        <dbReference type="Google" id="ProtNLM"/>
    </source>
</evidence>
<evidence type="ECO:0000313" key="3">
    <source>
        <dbReference type="Proteomes" id="UP000436181"/>
    </source>
</evidence>
<protein>
    <recommendedName>
        <fullName evidence="4">Acetyl-CoA acetyltransferase</fullName>
    </recommendedName>
</protein>
<keyword evidence="1" id="KW-0808">Transferase</keyword>
<dbReference type="EMBL" id="WBZJ01000003">
    <property type="protein sequence ID" value="KAB3520021.1"/>
    <property type="molecule type" value="Genomic_DNA"/>
</dbReference>
<proteinExistence type="predicted"/>
<keyword evidence="3" id="KW-1185">Reference proteome</keyword>
<reference evidence="2 3" key="1">
    <citation type="submission" date="2019-10" db="EMBL/GenBank/DDBJ databases">
        <title>Corynebacterium sp novel species isolated from the respiratory tract of Marmot.</title>
        <authorList>
            <person name="Zhang G."/>
        </authorList>
    </citation>
    <scope>NUCLEOTIDE SEQUENCE [LARGE SCALE GENOMIC DNA]</scope>
    <source>
        <strain evidence="2 3">336</strain>
    </source>
</reference>
<sequence length="203" mass="23284">MFDESTNTTTLIRFARPEDERPTYTAQPELRRSTAKTYTNRKKTRIEQRRQRTRTFAEDPFRARFGQRLPRGMREEARNMDWKKFIATYAPSDIRVETMTSERQRASRNHYTLTMTGLTADGIGTKVEINAMGACSAITEILADHGYRVEILELHQFKIFEATATFIYTSYANKRAWAVGFAPDSDLSIANALCSAATALHLR</sequence>
<dbReference type="InterPro" id="IPR036230">
    <property type="entry name" value="LeuA_allosteric_dom_sf"/>
</dbReference>
<dbReference type="Gene3D" id="3.30.160.270">
    <property type="match status" value="1"/>
</dbReference>
<comment type="caution">
    <text evidence="2">The sequence shown here is derived from an EMBL/GenBank/DDBJ whole genome shotgun (WGS) entry which is preliminary data.</text>
</comment>
<organism evidence="2 3">
    <name type="scientific">Corynebacterium zhongnanshanii</name>
    <dbReference type="NCBI Taxonomy" id="2768834"/>
    <lineage>
        <taxon>Bacteria</taxon>
        <taxon>Bacillati</taxon>
        <taxon>Actinomycetota</taxon>
        <taxon>Actinomycetes</taxon>
        <taxon>Mycobacteriales</taxon>
        <taxon>Corynebacteriaceae</taxon>
        <taxon>Corynebacterium</taxon>
    </lineage>
</organism>
<evidence type="ECO:0000256" key="1">
    <source>
        <dbReference type="ARBA" id="ARBA00022679"/>
    </source>
</evidence>
<accession>A0ABQ6VIF6</accession>
<name>A0ABQ6VIF6_9CORY</name>